<dbReference type="eggNOG" id="COG3637">
    <property type="taxonomic scope" value="Bacteria"/>
</dbReference>
<evidence type="ECO:0000313" key="1">
    <source>
        <dbReference type="EMBL" id="CDR32856.1"/>
    </source>
</evidence>
<reference evidence="1" key="1">
    <citation type="submission" date="2013-12" db="EMBL/GenBank/DDBJ databases">
        <authorList>
            <person name="Linke B."/>
        </authorList>
    </citation>
    <scope>NUCLEOTIDE SEQUENCE [LARGE SCALE GENOMIC DNA]</scope>
    <source>
        <strain evidence="1">CRIB-18</strain>
    </source>
</reference>
<protein>
    <submittedName>
        <fullName evidence="1">Secreted protein</fullName>
    </submittedName>
</protein>
<evidence type="ECO:0000313" key="2">
    <source>
        <dbReference type="Proteomes" id="UP000031552"/>
    </source>
</evidence>
<name>A0A090CXU3_9BACT</name>
<dbReference type="AlphaFoldDB" id="A0A090CXU3"/>
<proteinExistence type="predicted"/>
<keyword evidence="2" id="KW-1185">Reference proteome</keyword>
<dbReference type="STRING" id="1437425.CSEC_0012"/>
<gene>
    <name evidence="1" type="ORF">CSEC_0012</name>
</gene>
<dbReference type="Proteomes" id="UP000031552">
    <property type="component" value="Unassembled WGS sequence"/>
</dbReference>
<dbReference type="EMBL" id="CCEJ010000001">
    <property type="protein sequence ID" value="CDR32856.1"/>
    <property type="molecule type" value="Genomic_DNA"/>
</dbReference>
<accession>A0A090CXU3</accession>
<organism evidence="1 2">
    <name type="scientific">Candidatus Criblamydia sequanensis CRIB-18</name>
    <dbReference type="NCBI Taxonomy" id="1437425"/>
    <lineage>
        <taxon>Bacteria</taxon>
        <taxon>Pseudomonadati</taxon>
        <taxon>Chlamydiota</taxon>
        <taxon>Chlamydiia</taxon>
        <taxon>Parachlamydiales</taxon>
        <taxon>Candidatus Criblamydiaceae</taxon>
        <taxon>Candidatus Criblamydia</taxon>
    </lineage>
</organism>
<reference evidence="1" key="2">
    <citation type="submission" date="2014-09" db="EMBL/GenBank/DDBJ databases">
        <title>Criblamydia sequanensis harbors a mega-plasmid encoding arsenite resistance.</title>
        <authorList>
            <person name="Bertelli C."/>
            <person name="Goesmann A."/>
            <person name="Greub G."/>
        </authorList>
    </citation>
    <scope>NUCLEOTIDE SEQUENCE [LARGE SCALE GENOMIC DNA]</scope>
    <source>
        <strain evidence="1">CRIB-18</strain>
    </source>
</reference>
<comment type="caution">
    <text evidence="1">The sequence shown here is derived from an EMBL/GenBank/DDBJ whole genome shotgun (WGS) entry which is preliminary data.</text>
</comment>
<sequence>MSLKFSKGFFLFFTLVFFFGFISDAYSFSFSLREGHSVTLSCQAYWMRRTREGGSEQSGVLKGFWTEYERFARERLYWSVHFYNAKGILDGHTGSDARLKSNKKESEVEGRIGYCFTLKRYPNFCIAPFIGFGAFTGNNQFIEPSPLEFTMETHFLFTGLGFKSQYSFTPYISLGLQIEVKIPYDVHCKIKNFDELENVTQFIKEKAGVEVELPFQVKLPKRSCFQIGAAVVPFYRYRKYGAQSNYPFDYPKTSFQIAGARMELKAFF</sequence>